<proteinExistence type="predicted"/>
<dbReference type="InterPro" id="IPR036866">
    <property type="entry name" value="RibonucZ/Hydroxyglut_hydro"/>
</dbReference>
<dbReference type="OrthoDB" id="9788263at2"/>
<dbReference type="Pfam" id="PF00753">
    <property type="entry name" value="Lactamase_B"/>
    <property type="match status" value="1"/>
</dbReference>
<dbReference type="PANTHER" id="PTHR23131">
    <property type="entry name" value="ENDORIBONUCLEASE LACTB2"/>
    <property type="match status" value="1"/>
</dbReference>
<protein>
    <submittedName>
        <fullName evidence="2">Beta-lactamase</fullName>
    </submittedName>
</protein>
<dbReference type="SMART" id="SM00849">
    <property type="entry name" value="Lactamase_B"/>
    <property type="match status" value="1"/>
</dbReference>
<dbReference type="Gene3D" id="3.60.15.10">
    <property type="entry name" value="Ribonuclease Z/Hydroxyacylglutathione hydrolase-like"/>
    <property type="match status" value="1"/>
</dbReference>
<dbReference type="HOGENOM" id="CLU_048478_2_0_11"/>
<dbReference type="KEGG" id="scw:TU94_15255"/>
<dbReference type="InterPro" id="IPR050662">
    <property type="entry name" value="Sec-metab_biosynth-thioest"/>
</dbReference>
<dbReference type="PATRIC" id="fig|477245.3.peg.3235"/>
<dbReference type="STRING" id="477245.TU94_15255"/>
<accession>A0A0C5G368</accession>
<dbReference type="AlphaFoldDB" id="A0A0C5G368"/>
<keyword evidence="3" id="KW-1185">Reference proteome</keyword>
<evidence type="ECO:0000313" key="2">
    <source>
        <dbReference type="EMBL" id="AJP02644.1"/>
    </source>
</evidence>
<dbReference type="EMBL" id="CP010849">
    <property type="protein sequence ID" value="AJP02644.1"/>
    <property type="molecule type" value="Genomic_DNA"/>
</dbReference>
<dbReference type="PANTHER" id="PTHR23131:SF0">
    <property type="entry name" value="ENDORIBONUCLEASE LACTB2"/>
    <property type="match status" value="1"/>
</dbReference>
<dbReference type="InterPro" id="IPR001279">
    <property type="entry name" value="Metallo-B-lactamas"/>
</dbReference>
<dbReference type="Proteomes" id="UP000032234">
    <property type="component" value="Chromosome"/>
</dbReference>
<evidence type="ECO:0000259" key="1">
    <source>
        <dbReference type="SMART" id="SM00849"/>
    </source>
</evidence>
<organism evidence="2 3">
    <name type="scientific">Streptomyces cyaneogriseus subsp. noncyanogenus</name>
    <dbReference type="NCBI Taxonomy" id="477245"/>
    <lineage>
        <taxon>Bacteria</taxon>
        <taxon>Bacillati</taxon>
        <taxon>Actinomycetota</taxon>
        <taxon>Actinomycetes</taxon>
        <taxon>Kitasatosporales</taxon>
        <taxon>Streptomycetaceae</taxon>
        <taxon>Streptomyces</taxon>
    </lineage>
</organism>
<dbReference type="SUPFAM" id="SSF56281">
    <property type="entry name" value="Metallo-hydrolase/oxidoreductase"/>
    <property type="match status" value="1"/>
</dbReference>
<dbReference type="CDD" id="cd16278">
    <property type="entry name" value="metallo-hydrolase-like_MBL-fold"/>
    <property type="match status" value="1"/>
</dbReference>
<dbReference type="Gene3D" id="1.10.10.10">
    <property type="entry name" value="Winged helix-like DNA-binding domain superfamily/Winged helix DNA-binding domain"/>
    <property type="match status" value="1"/>
</dbReference>
<dbReference type="Pfam" id="PF17778">
    <property type="entry name" value="WHD_BLACT"/>
    <property type="match status" value="1"/>
</dbReference>
<feature type="domain" description="Metallo-beta-lactamase" evidence="1">
    <location>
        <begin position="39"/>
        <end position="204"/>
    </location>
</feature>
<dbReference type="InterPro" id="IPR041516">
    <property type="entry name" value="LACTB2_WH"/>
</dbReference>
<dbReference type="RefSeq" id="WP_044382430.1">
    <property type="nucleotide sequence ID" value="NZ_CP010849.1"/>
</dbReference>
<gene>
    <name evidence="2" type="ORF">TU94_15255</name>
</gene>
<reference evidence="2 3" key="1">
    <citation type="submission" date="2015-02" db="EMBL/GenBank/DDBJ databases">
        <title>Genome sequence of thermotolerant Streptomyces cyaneogriseus subsp. Noncyanogenus NMWT1, the producer of nematocidal antibiotics nemadectin.</title>
        <authorList>
            <person name="Wang H."/>
            <person name="Li C."/>
            <person name="Xiang W."/>
            <person name="Wang X."/>
        </authorList>
    </citation>
    <scope>NUCLEOTIDE SEQUENCE [LARGE SCALE GENOMIC DNA]</scope>
    <source>
        <strain evidence="2 3">NMWT 1</strain>
    </source>
</reference>
<name>A0A0C5G368_9ACTN</name>
<evidence type="ECO:0000313" key="3">
    <source>
        <dbReference type="Proteomes" id="UP000032234"/>
    </source>
</evidence>
<dbReference type="InterPro" id="IPR036388">
    <property type="entry name" value="WH-like_DNA-bd_sf"/>
</dbReference>
<sequence length="280" mass="29346">MTDTSALPGRPRGGVVSGPATARAVNVLAPNASPMTLDGTNTWIVSEPDSALAVVIDPGPLDEGHLRRVVDTAGQAGKRVALTLLTHGHPDHAEGAARFAELTGTRVRALDPALRLGDEGLGAGDVITVGGLELRVVPTPGHTADSLSFHLPADRAVLTGDTVLGRGTTVVAHPDGRLGDYLDSLRRLRSLTVDDGVHTVLPGHGPVLEDAQGAVEYYLAHRAHRLAQVETAVENGHRTPAEVVAHVYADVDPSLWPAAELSVRAQMEYLEEHGLIQGLS</sequence>